<protein>
    <recommendedName>
        <fullName evidence="1">DUF4218 domain-containing protein</fullName>
    </recommendedName>
</protein>
<dbReference type="Pfam" id="PF13960">
    <property type="entry name" value="DUF4218"/>
    <property type="match status" value="1"/>
</dbReference>
<dbReference type="Proteomes" id="UP001054821">
    <property type="component" value="Chromosome 4"/>
</dbReference>
<dbReference type="AlphaFoldDB" id="A0AAD4VZ03"/>
<evidence type="ECO:0000313" key="3">
    <source>
        <dbReference type="Proteomes" id="UP001054821"/>
    </source>
</evidence>
<organism evidence="2 3">
    <name type="scientific">Prunus dulcis</name>
    <name type="common">Almond</name>
    <name type="synonym">Amygdalus dulcis</name>
    <dbReference type="NCBI Taxonomy" id="3755"/>
    <lineage>
        <taxon>Eukaryota</taxon>
        <taxon>Viridiplantae</taxon>
        <taxon>Streptophyta</taxon>
        <taxon>Embryophyta</taxon>
        <taxon>Tracheophyta</taxon>
        <taxon>Spermatophyta</taxon>
        <taxon>Magnoliopsida</taxon>
        <taxon>eudicotyledons</taxon>
        <taxon>Gunneridae</taxon>
        <taxon>Pentapetalae</taxon>
        <taxon>rosids</taxon>
        <taxon>fabids</taxon>
        <taxon>Rosales</taxon>
        <taxon>Rosaceae</taxon>
        <taxon>Amygdaloideae</taxon>
        <taxon>Amygdaleae</taxon>
        <taxon>Prunus</taxon>
    </lineage>
</organism>
<dbReference type="PANTHER" id="PTHR48258:SF15">
    <property type="entry name" value="OS02G0543900 PROTEIN"/>
    <property type="match status" value="1"/>
</dbReference>
<name>A0AAD4VZ03_PRUDU</name>
<proteinExistence type="predicted"/>
<dbReference type="InterPro" id="IPR025452">
    <property type="entry name" value="DUF4218"/>
</dbReference>
<dbReference type="EMBL" id="JAJFAZ020000004">
    <property type="protein sequence ID" value="KAI5333870.1"/>
    <property type="molecule type" value="Genomic_DNA"/>
</dbReference>
<evidence type="ECO:0000259" key="1">
    <source>
        <dbReference type="Pfam" id="PF13960"/>
    </source>
</evidence>
<keyword evidence="3" id="KW-1185">Reference proteome</keyword>
<comment type="caution">
    <text evidence="2">The sequence shown here is derived from an EMBL/GenBank/DDBJ whole genome shotgun (WGS) entry which is preliminary data.</text>
</comment>
<gene>
    <name evidence="2" type="ORF">L3X38_024002</name>
</gene>
<sequence length="341" mass="39802">MMHLPIHLAEKALIGGPVHYRWMYPFKWFLRTMKKYVRGKNHPEGSITLVYIAKDTISFCSMYLEVFLNSGHHIGRKGLLVHMDEAEWDRISRYVLSNCPEVQPFERRHKLVRRANRGRRTLWEADRESAKNFPSWFKKHVKNMQVHEAGSVREDLCALASCPSHWCKKFKKYVINGYWFRVKKFDKKNKTQNSGVFVTYEVTSYASTRDTNPNDGRVDYYGVLTDIIELDYHNDLKIVLFDYDWPNTNGRNNGVKADIYGFQLEQDRHIARKTKPRDLFDMSNTGHIDLCEPQNLDDALIENEEIEVRTDVLGITVNKLLPLQVSAYSEGGTDEKSNSDD</sequence>
<evidence type="ECO:0000313" key="2">
    <source>
        <dbReference type="EMBL" id="KAI5333870.1"/>
    </source>
</evidence>
<reference evidence="2 3" key="1">
    <citation type="journal article" date="2022" name="G3 (Bethesda)">
        <title>Whole-genome sequence and methylome profiling of the almond [Prunus dulcis (Mill.) D.A. Webb] cultivar 'Nonpareil'.</title>
        <authorList>
            <person name="D'Amico-Willman K.M."/>
            <person name="Ouma W.Z."/>
            <person name="Meulia T."/>
            <person name="Sideli G.M."/>
            <person name="Gradziel T.M."/>
            <person name="Fresnedo-Ramirez J."/>
        </authorList>
    </citation>
    <scope>NUCLEOTIDE SEQUENCE [LARGE SCALE GENOMIC DNA]</scope>
    <source>
        <strain evidence="2">Clone GOH B32 T37-40</strain>
    </source>
</reference>
<feature type="domain" description="DUF4218" evidence="1">
    <location>
        <begin position="1"/>
        <end position="67"/>
    </location>
</feature>
<dbReference type="PANTHER" id="PTHR48258">
    <property type="entry name" value="DUF4218 DOMAIN-CONTAINING PROTEIN-RELATED"/>
    <property type="match status" value="1"/>
</dbReference>
<accession>A0AAD4VZ03</accession>